<dbReference type="InterPro" id="IPR036388">
    <property type="entry name" value="WH-like_DNA-bd_sf"/>
</dbReference>
<dbReference type="InterPro" id="IPR013325">
    <property type="entry name" value="RNA_pol_sigma_r2"/>
</dbReference>
<evidence type="ECO:0000259" key="6">
    <source>
        <dbReference type="Pfam" id="PF08281"/>
    </source>
</evidence>
<dbReference type="NCBIfam" id="TIGR02937">
    <property type="entry name" value="sigma70-ECF"/>
    <property type="match status" value="1"/>
</dbReference>
<proteinExistence type="inferred from homology"/>
<gene>
    <name evidence="7" type="ORF">H9635_06980</name>
</gene>
<reference evidence="7 8" key="1">
    <citation type="submission" date="2020-08" db="EMBL/GenBank/DDBJ databases">
        <title>A Genomic Blueprint of the Chicken Gut Microbiome.</title>
        <authorList>
            <person name="Gilroy R."/>
            <person name="Ravi A."/>
            <person name="Getino M."/>
            <person name="Pursley I."/>
            <person name="Horton D.L."/>
            <person name="Alikhan N.-F."/>
            <person name="Baker D."/>
            <person name="Gharbi K."/>
            <person name="Hall N."/>
            <person name="Watson M."/>
            <person name="Adriaenssens E.M."/>
            <person name="Foster-Nyarko E."/>
            <person name="Jarju S."/>
            <person name="Secka A."/>
            <person name="Antonio M."/>
            <person name="Oren A."/>
            <person name="Chaudhuri R."/>
            <person name="La Ragione R.M."/>
            <person name="Hildebrand F."/>
            <person name="Pallen M.J."/>
        </authorList>
    </citation>
    <scope>NUCLEOTIDE SEQUENCE [LARGE SCALE GENOMIC DNA]</scope>
    <source>
        <strain evidence="7 8">A46</strain>
    </source>
</reference>
<dbReference type="SUPFAM" id="SSF88946">
    <property type="entry name" value="Sigma2 domain of RNA polymerase sigma factors"/>
    <property type="match status" value="1"/>
</dbReference>
<evidence type="ECO:0000256" key="2">
    <source>
        <dbReference type="ARBA" id="ARBA00023015"/>
    </source>
</evidence>
<dbReference type="PANTHER" id="PTHR43133:SF51">
    <property type="entry name" value="RNA POLYMERASE SIGMA FACTOR"/>
    <property type="match status" value="1"/>
</dbReference>
<dbReference type="InterPro" id="IPR014284">
    <property type="entry name" value="RNA_pol_sigma-70_dom"/>
</dbReference>
<dbReference type="InterPro" id="IPR013249">
    <property type="entry name" value="RNA_pol_sigma70_r4_t2"/>
</dbReference>
<sequence>MDEQELIKSAIAGNELAIVEMLESYEDGFYKIAFAYLKNEYDAVDAIQEMTYRCLKKIHTVKQPEYLQTWLIRILINICLDMKKKQARYDLKEDIEIPNEEVHPLELADVIAELPIEQQELIYLRFFKDLKMKDIAQIQQVSEGTIKSRLHHTLRKLRGILIERGER</sequence>
<dbReference type="Pfam" id="PF04542">
    <property type="entry name" value="Sigma70_r2"/>
    <property type="match status" value="1"/>
</dbReference>
<feature type="domain" description="RNA polymerase sigma factor 70 region 4 type 2" evidence="6">
    <location>
        <begin position="106"/>
        <end position="157"/>
    </location>
</feature>
<dbReference type="SUPFAM" id="SSF88659">
    <property type="entry name" value="Sigma3 and sigma4 domains of RNA polymerase sigma factors"/>
    <property type="match status" value="1"/>
</dbReference>
<dbReference type="Gene3D" id="1.10.1740.10">
    <property type="match status" value="1"/>
</dbReference>
<dbReference type="RefSeq" id="WP_191699464.1">
    <property type="nucleotide sequence ID" value="NZ_JACSPZ010000003.1"/>
</dbReference>
<dbReference type="InterPro" id="IPR007627">
    <property type="entry name" value="RNA_pol_sigma70_r2"/>
</dbReference>
<evidence type="ECO:0000256" key="4">
    <source>
        <dbReference type="ARBA" id="ARBA00023163"/>
    </source>
</evidence>
<evidence type="ECO:0000259" key="5">
    <source>
        <dbReference type="Pfam" id="PF04542"/>
    </source>
</evidence>
<keyword evidence="4" id="KW-0804">Transcription</keyword>
<evidence type="ECO:0000256" key="3">
    <source>
        <dbReference type="ARBA" id="ARBA00023082"/>
    </source>
</evidence>
<dbReference type="EMBL" id="JACSPZ010000003">
    <property type="protein sequence ID" value="MBD8036480.1"/>
    <property type="molecule type" value="Genomic_DNA"/>
</dbReference>
<dbReference type="Pfam" id="PF08281">
    <property type="entry name" value="Sigma70_r4_2"/>
    <property type="match status" value="1"/>
</dbReference>
<dbReference type="Gene3D" id="1.10.10.10">
    <property type="entry name" value="Winged helix-like DNA-binding domain superfamily/Winged helix DNA-binding domain"/>
    <property type="match status" value="1"/>
</dbReference>
<keyword evidence="8" id="KW-1185">Reference proteome</keyword>
<evidence type="ECO:0000256" key="1">
    <source>
        <dbReference type="ARBA" id="ARBA00010641"/>
    </source>
</evidence>
<comment type="similarity">
    <text evidence="1">Belongs to the sigma-70 factor family. ECF subfamily.</text>
</comment>
<comment type="caution">
    <text evidence="7">The sequence shown here is derived from an EMBL/GenBank/DDBJ whole genome shotgun (WGS) entry which is preliminary data.</text>
</comment>
<dbReference type="PANTHER" id="PTHR43133">
    <property type="entry name" value="RNA POLYMERASE ECF-TYPE SIGMA FACTO"/>
    <property type="match status" value="1"/>
</dbReference>
<keyword evidence="2" id="KW-0805">Transcription regulation</keyword>
<accession>A0ABR8XX07</accession>
<dbReference type="InterPro" id="IPR039425">
    <property type="entry name" value="RNA_pol_sigma-70-like"/>
</dbReference>
<dbReference type="CDD" id="cd06171">
    <property type="entry name" value="Sigma70_r4"/>
    <property type="match status" value="1"/>
</dbReference>
<evidence type="ECO:0000313" key="8">
    <source>
        <dbReference type="Proteomes" id="UP000619101"/>
    </source>
</evidence>
<name>A0ABR8XX07_9BACL</name>
<evidence type="ECO:0000313" key="7">
    <source>
        <dbReference type="EMBL" id="MBD8036480.1"/>
    </source>
</evidence>
<protein>
    <submittedName>
        <fullName evidence="7">Sigma-70 family RNA polymerase sigma factor</fullName>
    </submittedName>
</protein>
<feature type="domain" description="RNA polymerase sigma-70 region 2" evidence="5">
    <location>
        <begin position="22"/>
        <end position="88"/>
    </location>
</feature>
<dbReference type="Proteomes" id="UP000619101">
    <property type="component" value="Unassembled WGS sequence"/>
</dbReference>
<organism evidence="7 8">
    <name type="scientific">Solibacillus faecavium</name>
    <dbReference type="NCBI Taxonomy" id="2762221"/>
    <lineage>
        <taxon>Bacteria</taxon>
        <taxon>Bacillati</taxon>
        <taxon>Bacillota</taxon>
        <taxon>Bacilli</taxon>
        <taxon>Bacillales</taxon>
        <taxon>Caryophanaceae</taxon>
        <taxon>Solibacillus</taxon>
    </lineage>
</organism>
<dbReference type="InterPro" id="IPR013324">
    <property type="entry name" value="RNA_pol_sigma_r3/r4-like"/>
</dbReference>
<keyword evidence="3" id="KW-0731">Sigma factor</keyword>